<dbReference type="RefSeq" id="WP_198462161.1">
    <property type="nucleotide sequence ID" value="NZ_JABBCQ020000025.1"/>
</dbReference>
<dbReference type="EMBL" id="JABBCQ020000025">
    <property type="protein sequence ID" value="MBI1626802.1"/>
    <property type="molecule type" value="Genomic_DNA"/>
</dbReference>
<dbReference type="PANTHER" id="PTHR13887:SF41">
    <property type="entry name" value="THIOREDOXIN SUPERFAMILY PROTEIN"/>
    <property type="match status" value="1"/>
</dbReference>
<dbReference type="AlphaFoldDB" id="A0A843BBZ5"/>
<reference evidence="2" key="1">
    <citation type="submission" date="2020-12" db="EMBL/GenBank/DDBJ databases">
        <title>Comamonas sp. nov., isolated from stream water.</title>
        <authorList>
            <person name="Park K.-H."/>
        </authorList>
    </citation>
    <scope>NUCLEOTIDE SEQUENCE</scope>
    <source>
        <strain evidence="2">EJ-4</strain>
    </source>
</reference>
<dbReference type="Gene3D" id="3.40.30.10">
    <property type="entry name" value="Glutaredoxin"/>
    <property type="match status" value="1"/>
</dbReference>
<keyword evidence="3" id="KW-1185">Reference proteome</keyword>
<dbReference type="InterPro" id="IPR001853">
    <property type="entry name" value="DSBA-like_thioredoxin_dom"/>
</dbReference>
<accession>A0A843BBZ5</accession>
<dbReference type="InterPro" id="IPR036249">
    <property type="entry name" value="Thioredoxin-like_sf"/>
</dbReference>
<evidence type="ECO:0000259" key="1">
    <source>
        <dbReference type="Pfam" id="PF01323"/>
    </source>
</evidence>
<feature type="domain" description="DSBA-like thioredoxin" evidence="1">
    <location>
        <begin position="14"/>
        <end position="206"/>
    </location>
</feature>
<gene>
    <name evidence="2" type="ORF">HF327_020200</name>
</gene>
<sequence>MTQSPNSSAFPALQVDFSLDLICPWCWIGLRNLLAARAMLMDKHPGQQLAIAWHADTLLPHIPEQGVPYQAFYEARLGGPRAVEARRSQVRASAAAAGLQINHAAIQTFPNTRLVCALVNYAQTQLGGEAMIGFVESIFDAYFVQGRDIGLAVELQQLADSAALDWDSASFDAVRYQSELGHAGGVPHLVFNQRLQVTGAVPPAELLRAMEHARAADHSLV</sequence>
<protein>
    <submittedName>
        <fullName evidence="2">DsbA family protein</fullName>
    </submittedName>
</protein>
<dbReference type="PANTHER" id="PTHR13887">
    <property type="entry name" value="GLUTATHIONE S-TRANSFERASE KAPPA"/>
    <property type="match status" value="1"/>
</dbReference>
<dbReference type="SUPFAM" id="SSF52833">
    <property type="entry name" value="Thioredoxin-like"/>
    <property type="match status" value="1"/>
</dbReference>
<dbReference type="Proteomes" id="UP000530032">
    <property type="component" value="Unassembled WGS sequence"/>
</dbReference>
<organism evidence="2 3">
    <name type="scientific">Comamonas suwonensis</name>
    <dbReference type="NCBI Taxonomy" id="2606214"/>
    <lineage>
        <taxon>Bacteria</taxon>
        <taxon>Pseudomonadati</taxon>
        <taxon>Pseudomonadota</taxon>
        <taxon>Betaproteobacteria</taxon>
        <taxon>Burkholderiales</taxon>
        <taxon>Comamonadaceae</taxon>
        <taxon>Comamonas</taxon>
    </lineage>
</organism>
<name>A0A843BBZ5_9BURK</name>
<dbReference type="Pfam" id="PF01323">
    <property type="entry name" value="DSBA"/>
    <property type="match status" value="1"/>
</dbReference>
<evidence type="ECO:0000313" key="2">
    <source>
        <dbReference type="EMBL" id="MBI1626802.1"/>
    </source>
</evidence>
<proteinExistence type="predicted"/>
<dbReference type="GO" id="GO:0016491">
    <property type="term" value="F:oxidoreductase activity"/>
    <property type="evidence" value="ECO:0007669"/>
    <property type="project" value="InterPro"/>
</dbReference>
<comment type="caution">
    <text evidence="2">The sequence shown here is derived from an EMBL/GenBank/DDBJ whole genome shotgun (WGS) entry which is preliminary data.</text>
</comment>
<evidence type="ECO:0000313" key="3">
    <source>
        <dbReference type="Proteomes" id="UP000530032"/>
    </source>
</evidence>